<proteinExistence type="predicted"/>
<feature type="non-terminal residue" evidence="2">
    <location>
        <position position="1"/>
    </location>
</feature>
<sequence>NWHMCNISDISEGDRCLQTQGSKMYKETTSLVPRLLKLAKQFNCFYLEGSSNGESCLPFIVGGEQVGVVRPKVASILAHYSDVFQVNSGCITLVPSLDGYDKRTKAVDAVLRDCKRKRNFSGA</sequence>
<evidence type="ECO:0000259" key="1">
    <source>
        <dbReference type="Pfam" id="PF15916"/>
    </source>
</evidence>
<dbReference type="InterPro" id="IPR031804">
    <property type="entry name" value="DUF4743"/>
</dbReference>
<dbReference type="EMBL" id="GEMB01006672">
    <property type="protein sequence ID" value="JAR96677.1"/>
    <property type="molecule type" value="Transcribed_RNA"/>
</dbReference>
<protein>
    <submittedName>
        <fullName evidence="2">Protein sand-like protein isoform x1</fullName>
    </submittedName>
</protein>
<organism evidence="2">
    <name type="scientific">Triatoma infestans</name>
    <name type="common">Assassin bug</name>
    <dbReference type="NCBI Taxonomy" id="30076"/>
    <lineage>
        <taxon>Eukaryota</taxon>
        <taxon>Metazoa</taxon>
        <taxon>Ecdysozoa</taxon>
        <taxon>Arthropoda</taxon>
        <taxon>Hexapoda</taxon>
        <taxon>Insecta</taxon>
        <taxon>Pterygota</taxon>
        <taxon>Neoptera</taxon>
        <taxon>Paraneoptera</taxon>
        <taxon>Hemiptera</taxon>
        <taxon>Heteroptera</taxon>
        <taxon>Panheteroptera</taxon>
        <taxon>Cimicomorpha</taxon>
        <taxon>Reduviidae</taxon>
        <taxon>Triatominae</taxon>
        <taxon>Triatoma</taxon>
    </lineage>
</organism>
<dbReference type="Pfam" id="PF15916">
    <property type="entry name" value="DUF4743"/>
    <property type="match status" value="1"/>
</dbReference>
<accession>A0A161MHN1</accession>
<reference evidence="2" key="1">
    <citation type="submission" date="2016-04" db="EMBL/GenBank/DDBJ databases">
        <authorList>
            <person name="Calderon-Fernandez G.M.Sr."/>
        </authorList>
    </citation>
    <scope>NUCLEOTIDE SEQUENCE</scope>
    <source>
        <strain evidence="2">Int1</strain>
        <tissue evidence="2">Integument</tissue>
    </source>
</reference>
<dbReference type="AlphaFoldDB" id="A0A161MHN1"/>
<name>A0A161MHN1_TRIIF</name>
<reference evidence="2" key="2">
    <citation type="journal article" date="2017" name="J. Med. Entomol.">
        <title>Transcriptome Analysis of the Triatoma infestans (Hemiptera: Reduviidae) Integument.</title>
        <authorList>
            <person name="Calderon-Fernandez G.M."/>
            <person name="Moriconi D.E."/>
            <person name="Dulbecco A.B."/>
            <person name="Juarez M.P."/>
        </authorList>
    </citation>
    <scope>NUCLEOTIDE SEQUENCE</scope>
    <source>
        <strain evidence="2">Int1</strain>
        <tissue evidence="2">Integument</tissue>
    </source>
</reference>
<dbReference type="Gene3D" id="3.30.750.160">
    <property type="match status" value="1"/>
</dbReference>
<evidence type="ECO:0000313" key="2">
    <source>
        <dbReference type="EMBL" id="JAR96677.1"/>
    </source>
</evidence>
<feature type="domain" description="DUF4743" evidence="1">
    <location>
        <begin position="35"/>
        <end position="120"/>
    </location>
</feature>